<accession>W9GJP6</accession>
<dbReference type="GO" id="GO:0005886">
    <property type="term" value="C:plasma membrane"/>
    <property type="evidence" value="ECO:0007669"/>
    <property type="project" value="UniProtKB-SubCell"/>
</dbReference>
<feature type="transmembrane region" description="Helical" evidence="6">
    <location>
        <begin position="39"/>
        <end position="62"/>
    </location>
</feature>
<evidence type="ECO:0000313" key="8">
    <source>
        <dbReference type="Proteomes" id="UP000019494"/>
    </source>
</evidence>
<feature type="transmembrane region" description="Helical" evidence="6">
    <location>
        <begin position="181"/>
        <end position="202"/>
    </location>
</feature>
<feature type="transmembrane region" description="Helical" evidence="6">
    <location>
        <begin position="111"/>
        <end position="128"/>
    </location>
</feature>
<dbReference type="RefSeq" id="WP_034718815.1">
    <property type="nucleotide sequence ID" value="NZ_AWQS01000157.1"/>
</dbReference>
<proteinExistence type="predicted"/>
<feature type="transmembrane region" description="Helical" evidence="6">
    <location>
        <begin position="6"/>
        <end position="27"/>
    </location>
</feature>
<dbReference type="EMBL" id="AWQS01000157">
    <property type="protein sequence ID" value="EWT05008.1"/>
    <property type="molecule type" value="Genomic_DNA"/>
</dbReference>
<evidence type="ECO:0000256" key="5">
    <source>
        <dbReference type="ARBA" id="ARBA00023136"/>
    </source>
</evidence>
<keyword evidence="2" id="KW-1003">Cell membrane</keyword>
<feature type="transmembrane region" description="Helical" evidence="6">
    <location>
        <begin position="148"/>
        <end position="169"/>
    </location>
</feature>
<dbReference type="PANTHER" id="PTHR30086:SF20">
    <property type="entry name" value="ARGININE EXPORTER PROTEIN ARGO-RELATED"/>
    <property type="match status" value="1"/>
</dbReference>
<gene>
    <name evidence="7" type="ORF">N864_04590</name>
</gene>
<keyword evidence="3 6" id="KW-0812">Transmembrane</keyword>
<evidence type="ECO:0000256" key="2">
    <source>
        <dbReference type="ARBA" id="ARBA00022475"/>
    </source>
</evidence>
<reference evidence="8" key="1">
    <citation type="submission" date="2013-08" db="EMBL/GenBank/DDBJ databases">
        <title>Intrasporangium oryzae NRRL B-24470.</title>
        <authorList>
            <person name="Liu H."/>
            <person name="Wang G."/>
        </authorList>
    </citation>
    <scope>NUCLEOTIDE SEQUENCE [LARGE SCALE GENOMIC DNA]</scope>
    <source>
        <strain evidence="8">Q5-1</strain>
    </source>
</reference>
<keyword evidence="8" id="KW-1185">Reference proteome</keyword>
<evidence type="ECO:0000313" key="7">
    <source>
        <dbReference type="EMBL" id="EWT05008.1"/>
    </source>
</evidence>
<dbReference type="PATRIC" id="fig|584657.3.peg.3102"/>
<comment type="caution">
    <text evidence="7">The sequence shown here is derived from an EMBL/GenBank/DDBJ whole genome shotgun (WGS) entry which is preliminary data.</text>
</comment>
<dbReference type="GO" id="GO:0015171">
    <property type="term" value="F:amino acid transmembrane transporter activity"/>
    <property type="evidence" value="ECO:0007669"/>
    <property type="project" value="TreeGrafter"/>
</dbReference>
<dbReference type="AlphaFoldDB" id="W9GJP6"/>
<evidence type="ECO:0000256" key="6">
    <source>
        <dbReference type="SAM" id="Phobius"/>
    </source>
</evidence>
<dbReference type="OrthoDB" id="5638726at2"/>
<evidence type="ECO:0000256" key="4">
    <source>
        <dbReference type="ARBA" id="ARBA00022989"/>
    </source>
</evidence>
<name>W9GJP6_9MICO</name>
<keyword evidence="5 6" id="KW-0472">Membrane</keyword>
<dbReference type="Pfam" id="PF01810">
    <property type="entry name" value="LysE"/>
    <property type="match status" value="1"/>
</dbReference>
<comment type="subcellular location">
    <subcellularLocation>
        <location evidence="1">Cell membrane</location>
        <topology evidence="1">Multi-pass membrane protein</topology>
    </subcellularLocation>
</comment>
<protein>
    <submittedName>
        <fullName evidence="7">Amino acid transporter</fullName>
    </submittedName>
</protein>
<evidence type="ECO:0000256" key="1">
    <source>
        <dbReference type="ARBA" id="ARBA00004651"/>
    </source>
</evidence>
<organism evidence="7 8">
    <name type="scientific">Intrasporangium chromatireducens Q5-1</name>
    <dbReference type="NCBI Taxonomy" id="584657"/>
    <lineage>
        <taxon>Bacteria</taxon>
        <taxon>Bacillati</taxon>
        <taxon>Actinomycetota</taxon>
        <taxon>Actinomycetes</taxon>
        <taxon>Micrococcales</taxon>
        <taxon>Intrasporangiaceae</taxon>
        <taxon>Intrasporangium</taxon>
    </lineage>
</organism>
<evidence type="ECO:0000256" key="3">
    <source>
        <dbReference type="ARBA" id="ARBA00022692"/>
    </source>
</evidence>
<keyword evidence="4 6" id="KW-1133">Transmembrane helix</keyword>
<dbReference type="InterPro" id="IPR001123">
    <property type="entry name" value="LeuE-type"/>
</dbReference>
<dbReference type="Proteomes" id="UP000019494">
    <property type="component" value="Unassembled WGS sequence"/>
</dbReference>
<feature type="transmembrane region" description="Helical" evidence="6">
    <location>
        <begin position="74"/>
        <end position="91"/>
    </location>
</feature>
<sequence length="204" mass="20602">MSSFIAPALAGLGTGAGLIVAIGPQNAYVLRQGLRRNGIVAVVLVCVLSDIALIATGVAGMGALAGRFPALLEAVRWGGAAFLVAYATVAARRALRPAALAAADAPDPTRAGVVLTAVALTWLNPHVYLDTMVLIGSVAATKGDPGRWAFAAGAMLASVLWFTLLGLGARALSGVLGRPTVWRLVDGLIAVQMLVVAAGLLLTG</sequence>
<dbReference type="PANTHER" id="PTHR30086">
    <property type="entry name" value="ARGININE EXPORTER PROTEIN ARGO"/>
    <property type="match status" value="1"/>
</dbReference>